<organism evidence="3 4">
    <name type="scientific">Gulosibacter molinativorax</name>
    <dbReference type="NCBI Taxonomy" id="256821"/>
    <lineage>
        <taxon>Bacteria</taxon>
        <taxon>Bacillati</taxon>
        <taxon>Actinomycetota</taxon>
        <taxon>Actinomycetes</taxon>
        <taxon>Micrococcales</taxon>
        <taxon>Microbacteriaceae</taxon>
        <taxon>Gulosibacter</taxon>
    </lineage>
</organism>
<dbReference type="Pfam" id="PF02517">
    <property type="entry name" value="Rce1-like"/>
    <property type="match status" value="1"/>
</dbReference>
<feature type="transmembrane region" description="Helical" evidence="1">
    <location>
        <begin position="193"/>
        <end position="213"/>
    </location>
</feature>
<feature type="domain" description="CAAX prenyl protease 2/Lysostaphin resistance protein A-like" evidence="2">
    <location>
        <begin position="161"/>
        <end position="255"/>
    </location>
</feature>
<sequence length="275" mass="29369">MSSATGDDAALNRDAQAGVGAEGLAWGILAVRIGSIAVVTVVAWLVLAGLFDTTGFPPSTIWATLGLLPVNLLCLWLLRRLYRREGMTLRDALGIRRGKVGRDILWGLLWLVVMNVPFAVAVAGTVFLLYGADAPAAFETIFVNPEAESAISLAWLLVIAIVSVIPFMLINAPTEELVYRGYAMSGIARRRGGAVAVIATSLVFGVQHMAFAATVPGMLVFLVAFTLWGAAAALIVRWQGRLFPVVVAHWIINFMLSSPGIVFPILQLAGVIEAE</sequence>
<reference evidence="3" key="2">
    <citation type="journal article" date="2022" name="Sci. Rep.">
        <title>In silico prediction of the enzymes involved in the degradation of the herbicide molinate by Gulosibacter molinativorax ON4T.</title>
        <authorList>
            <person name="Lopes A.R."/>
            <person name="Bunin E."/>
            <person name="Viana A.T."/>
            <person name="Froufe H."/>
            <person name="Munoz-Merida A."/>
            <person name="Pinho D."/>
            <person name="Figueiredo J."/>
            <person name="Barroso C."/>
            <person name="Vaz-Moreira I."/>
            <person name="Bellanger X."/>
            <person name="Egas C."/>
            <person name="Nunes O.C."/>
        </authorList>
    </citation>
    <scope>NUCLEOTIDE SEQUENCE</scope>
    <source>
        <strain evidence="3">ON4</strain>
    </source>
</reference>
<reference evidence="3" key="1">
    <citation type="submission" date="2018-03" db="EMBL/GenBank/DDBJ databases">
        <authorList>
            <person name="Nunes O.C."/>
            <person name="Lopes A.R."/>
            <person name="Froufe H."/>
            <person name="Munoz-Merida A."/>
            <person name="Barroso C."/>
            <person name="Egas C."/>
        </authorList>
    </citation>
    <scope>NUCLEOTIDE SEQUENCE</scope>
    <source>
        <strain evidence="3">ON4</strain>
    </source>
</reference>
<keyword evidence="3" id="KW-0645">Protease</keyword>
<evidence type="ECO:0000313" key="4">
    <source>
        <dbReference type="Proteomes" id="UP001170379"/>
    </source>
</evidence>
<evidence type="ECO:0000259" key="2">
    <source>
        <dbReference type="Pfam" id="PF02517"/>
    </source>
</evidence>
<keyword evidence="1" id="KW-0472">Membrane</keyword>
<accession>A0ABT7C8R6</accession>
<keyword evidence="3" id="KW-0378">Hydrolase</keyword>
<evidence type="ECO:0000313" key="3">
    <source>
        <dbReference type="EMBL" id="MDJ1371490.1"/>
    </source>
</evidence>
<name>A0ABT7C8R6_9MICO</name>
<feature type="transmembrane region" description="Helical" evidence="1">
    <location>
        <begin position="150"/>
        <end position="172"/>
    </location>
</feature>
<dbReference type="RefSeq" id="WP_026936731.1">
    <property type="nucleotide sequence ID" value="NZ_CP028426.1"/>
</dbReference>
<keyword evidence="3" id="KW-0482">Metalloprotease</keyword>
<dbReference type="GO" id="GO:0008237">
    <property type="term" value="F:metallopeptidase activity"/>
    <property type="evidence" value="ECO:0007669"/>
    <property type="project" value="UniProtKB-KW"/>
</dbReference>
<feature type="transmembrane region" description="Helical" evidence="1">
    <location>
        <begin position="250"/>
        <end position="272"/>
    </location>
</feature>
<evidence type="ECO:0000256" key="1">
    <source>
        <dbReference type="SAM" id="Phobius"/>
    </source>
</evidence>
<proteinExistence type="predicted"/>
<protein>
    <submittedName>
        <fullName evidence="3">CPBP family intramembrane metalloprotease</fullName>
    </submittedName>
</protein>
<keyword evidence="4" id="KW-1185">Reference proteome</keyword>
<keyword evidence="1" id="KW-1133">Transmembrane helix</keyword>
<feature type="transmembrane region" description="Helical" evidence="1">
    <location>
        <begin position="59"/>
        <end position="78"/>
    </location>
</feature>
<dbReference type="Proteomes" id="UP001170379">
    <property type="component" value="Unassembled WGS sequence"/>
</dbReference>
<dbReference type="InterPro" id="IPR003675">
    <property type="entry name" value="Rce1/LyrA-like_dom"/>
</dbReference>
<comment type="caution">
    <text evidence="3">The sequence shown here is derived from an EMBL/GenBank/DDBJ whole genome shotgun (WGS) entry which is preliminary data.</text>
</comment>
<feature type="transmembrane region" description="Helical" evidence="1">
    <location>
        <begin position="104"/>
        <end position="130"/>
    </location>
</feature>
<feature type="transmembrane region" description="Helical" evidence="1">
    <location>
        <begin position="23"/>
        <end position="47"/>
    </location>
</feature>
<gene>
    <name evidence="3" type="ORF">C7K25_08940</name>
</gene>
<dbReference type="EMBL" id="PXVD01000013">
    <property type="protein sequence ID" value="MDJ1371490.1"/>
    <property type="molecule type" value="Genomic_DNA"/>
</dbReference>
<keyword evidence="1" id="KW-0812">Transmembrane</keyword>
<feature type="transmembrane region" description="Helical" evidence="1">
    <location>
        <begin position="219"/>
        <end position="238"/>
    </location>
</feature>